<dbReference type="InterPro" id="IPR029035">
    <property type="entry name" value="DHS-like_NAD/FAD-binding_dom"/>
</dbReference>
<dbReference type="InterPro" id="IPR041486">
    <property type="entry name" value="ThsA_STALD"/>
</dbReference>
<dbReference type="Proteomes" id="UP000224915">
    <property type="component" value="Unassembled WGS sequence"/>
</dbReference>
<evidence type="ECO:0000256" key="5">
    <source>
        <dbReference type="ARBA" id="ARBA00035014"/>
    </source>
</evidence>
<evidence type="ECO:0000256" key="3">
    <source>
        <dbReference type="ARBA" id="ARBA00023118"/>
    </source>
</evidence>
<dbReference type="RefSeq" id="WP_143556955.1">
    <property type="nucleotide sequence ID" value="NZ_PDJD01000001.1"/>
</dbReference>
<comment type="similarity">
    <text evidence="5">Belongs to the soluble Thoeris ThsA family.</text>
</comment>
<evidence type="ECO:0000256" key="4">
    <source>
        <dbReference type="ARBA" id="ARBA00034327"/>
    </source>
</evidence>
<dbReference type="AlphaFoldDB" id="A0A2A9D4B9"/>
<comment type="catalytic activity">
    <reaction evidence="7">
        <text>NAD(+) + H2O = ADP-D-ribose + nicotinamide + H(+)</text>
        <dbReference type="Rhea" id="RHEA:16301"/>
        <dbReference type="ChEBI" id="CHEBI:15377"/>
        <dbReference type="ChEBI" id="CHEBI:15378"/>
        <dbReference type="ChEBI" id="CHEBI:17154"/>
        <dbReference type="ChEBI" id="CHEBI:57540"/>
        <dbReference type="ChEBI" id="CHEBI:57967"/>
        <dbReference type="EC" id="3.2.2.5"/>
    </reaction>
    <physiologicalReaction direction="left-to-right" evidence="7">
        <dbReference type="Rhea" id="RHEA:16302"/>
    </physiologicalReaction>
</comment>
<dbReference type="OrthoDB" id="5241047at2"/>
<proteinExistence type="inferred from homology"/>
<organism evidence="10 11">
    <name type="scientific">Serinibacter salmoneus</name>
    <dbReference type="NCBI Taxonomy" id="556530"/>
    <lineage>
        <taxon>Bacteria</taxon>
        <taxon>Bacillati</taxon>
        <taxon>Actinomycetota</taxon>
        <taxon>Actinomycetes</taxon>
        <taxon>Micrococcales</taxon>
        <taxon>Beutenbergiaceae</taxon>
        <taxon>Serinibacter</taxon>
    </lineage>
</organism>
<dbReference type="SUPFAM" id="SSF52467">
    <property type="entry name" value="DHS-like NAD/FAD-binding domain"/>
    <property type="match status" value="1"/>
</dbReference>
<name>A0A2A9D4B9_9MICO</name>
<evidence type="ECO:0000313" key="10">
    <source>
        <dbReference type="EMBL" id="PFG20700.1"/>
    </source>
</evidence>
<keyword evidence="11" id="KW-1185">Reference proteome</keyword>
<keyword evidence="2" id="KW-0520">NAD</keyword>
<evidence type="ECO:0000256" key="2">
    <source>
        <dbReference type="ARBA" id="ARBA00023027"/>
    </source>
</evidence>
<sequence length="476" mass="52542">MTVTAKELVGKFAEAVAVGDAAVFIGAGTSVGAGLPDWNTLIDEARKTARVPCELTDAPLAAQYIANADGEGALHASIKRMIDIPAAPTEVHRALSHLPIRDYWTTNYDLLIEEALEARQVDFQWVVGEQDYATRPAAGTRAKRVTKMHGSLTRGETGFRNWKAAPIITRSDFERFEELHPITWMRLRASWLTNSFLFLGLSFDDPNLNLLLRLSRSLPEHIDAPPHYVVFTAKSDPVEHRLQQLRIDDLEHSGVNVHMMDSYSDLPILLSRLEVRCRPELLFVSGSFDMDDKSEAGRLTKQVAQSLAVALSGMDQVIRPNLVSFGGPAGQVVSRHFRDALSPSEYRPELVRFYYRKAVSGDESIPVDHRVGTAIFTERSLDEMRDFVFPQIRALVVIGGGARTEEEVARAQDHGVLVVPIGVTGGAARRIWDRLSPGSIGLNTGDELAWWGQLGSGSATLAAHAASKLIKRLMFE</sequence>
<evidence type="ECO:0000256" key="6">
    <source>
        <dbReference type="ARBA" id="ARBA00035033"/>
    </source>
</evidence>
<evidence type="ECO:0000256" key="7">
    <source>
        <dbReference type="ARBA" id="ARBA00047575"/>
    </source>
</evidence>
<feature type="domain" description="Deacetylase sirtuin-type" evidence="9">
    <location>
        <begin position="1"/>
        <end position="276"/>
    </location>
</feature>
<comment type="caution">
    <text evidence="10">The sequence shown here is derived from an EMBL/GenBank/DDBJ whole genome shotgun (WGS) entry which is preliminary data.</text>
</comment>
<dbReference type="Pfam" id="PF18185">
    <property type="entry name" value="STALD"/>
    <property type="match status" value="1"/>
</dbReference>
<dbReference type="InterPro" id="IPR026590">
    <property type="entry name" value="Ssirtuin_cat_dom"/>
</dbReference>
<reference evidence="10 11" key="1">
    <citation type="submission" date="2017-10" db="EMBL/GenBank/DDBJ databases">
        <title>Sequencing the genomes of 1000 actinobacteria strains.</title>
        <authorList>
            <person name="Klenk H.-P."/>
        </authorList>
    </citation>
    <scope>NUCLEOTIDE SEQUENCE [LARGE SCALE GENOMIC DNA]</scope>
    <source>
        <strain evidence="10 11">DSM 21801</strain>
    </source>
</reference>
<evidence type="ECO:0000259" key="9">
    <source>
        <dbReference type="PROSITE" id="PS50305"/>
    </source>
</evidence>
<keyword evidence="1" id="KW-0378">Hydrolase</keyword>
<dbReference type="Pfam" id="PF13289">
    <property type="entry name" value="SIR2_2"/>
    <property type="match status" value="1"/>
</dbReference>
<evidence type="ECO:0000256" key="1">
    <source>
        <dbReference type="ARBA" id="ARBA00022801"/>
    </source>
</evidence>
<dbReference type="EMBL" id="PDJD01000001">
    <property type="protein sequence ID" value="PFG20700.1"/>
    <property type="molecule type" value="Genomic_DNA"/>
</dbReference>
<comment type="caution">
    <text evidence="8">Lacks conserved residue(s) required for the propagation of feature annotation.</text>
</comment>
<accession>A0A2A9D4B9</accession>
<protein>
    <recommendedName>
        <fullName evidence="6">NAD(+) hydrolase ThsA</fullName>
        <ecNumber evidence="4">3.2.2.5</ecNumber>
    </recommendedName>
</protein>
<dbReference type="PROSITE" id="PS50305">
    <property type="entry name" value="SIRTUIN"/>
    <property type="match status" value="1"/>
</dbReference>
<dbReference type="EC" id="3.2.2.5" evidence="4"/>
<dbReference type="Gene3D" id="3.40.50.1220">
    <property type="entry name" value="TPP-binding domain"/>
    <property type="match status" value="1"/>
</dbReference>
<keyword evidence="3" id="KW-0051">Antiviral defense</keyword>
<evidence type="ECO:0000256" key="8">
    <source>
        <dbReference type="PROSITE-ProRule" id="PRU00236"/>
    </source>
</evidence>
<gene>
    <name evidence="10" type="ORF">ATL40_2310</name>
</gene>
<evidence type="ECO:0000313" key="11">
    <source>
        <dbReference type="Proteomes" id="UP000224915"/>
    </source>
</evidence>